<evidence type="ECO:0000313" key="1">
    <source>
        <dbReference type="Proteomes" id="UP000887565"/>
    </source>
</evidence>
<dbReference type="Proteomes" id="UP000887565">
    <property type="component" value="Unplaced"/>
</dbReference>
<proteinExistence type="predicted"/>
<evidence type="ECO:0000313" key="2">
    <source>
        <dbReference type="WBParaSite" id="nRc.2.0.1.t06073-RA"/>
    </source>
</evidence>
<name>A0A915HXB5_ROMCU</name>
<dbReference type="AlphaFoldDB" id="A0A915HXB5"/>
<dbReference type="WBParaSite" id="nRc.2.0.1.t06073-RA">
    <property type="protein sequence ID" value="nRc.2.0.1.t06073-RA"/>
    <property type="gene ID" value="nRc.2.0.1.g06073"/>
</dbReference>
<sequence length="64" mass="6237">MKESEESVRATVVSLLTCVVVLGGGICDKAGALAHITAAMTGSLLKGGGACELTIAGVAEMSGT</sequence>
<accession>A0A915HXB5</accession>
<keyword evidence="1" id="KW-1185">Reference proteome</keyword>
<protein>
    <submittedName>
        <fullName evidence="2">Uncharacterized protein</fullName>
    </submittedName>
</protein>
<organism evidence="1 2">
    <name type="scientific">Romanomermis culicivorax</name>
    <name type="common">Nematode worm</name>
    <dbReference type="NCBI Taxonomy" id="13658"/>
    <lineage>
        <taxon>Eukaryota</taxon>
        <taxon>Metazoa</taxon>
        <taxon>Ecdysozoa</taxon>
        <taxon>Nematoda</taxon>
        <taxon>Enoplea</taxon>
        <taxon>Dorylaimia</taxon>
        <taxon>Mermithida</taxon>
        <taxon>Mermithoidea</taxon>
        <taxon>Mermithidae</taxon>
        <taxon>Romanomermis</taxon>
    </lineage>
</organism>
<reference evidence="2" key="1">
    <citation type="submission" date="2022-11" db="UniProtKB">
        <authorList>
            <consortium name="WormBaseParasite"/>
        </authorList>
    </citation>
    <scope>IDENTIFICATION</scope>
</reference>